<evidence type="ECO:0000256" key="1">
    <source>
        <dbReference type="SAM" id="MobiDB-lite"/>
    </source>
</evidence>
<feature type="compositionally biased region" description="Polar residues" evidence="1">
    <location>
        <begin position="65"/>
        <end position="78"/>
    </location>
</feature>
<evidence type="ECO:0000313" key="2">
    <source>
        <dbReference type="EMBL" id="KAG5161906.1"/>
    </source>
</evidence>
<organism evidence="2">
    <name type="scientific">Psilocybe cubensis</name>
    <name type="common">Psychedelic mushroom</name>
    <name type="synonym">Stropharia cubensis</name>
    <dbReference type="NCBI Taxonomy" id="181762"/>
    <lineage>
        <taxon>Eukaryota</taxon>
        <taxon>Fungi</taxon>
        <taxon>Dikarya</taxon>
        <taxon>Basidiomycota</taxon>
        <taxon>Agaricomycotina</taxon>
        <taxon>Agaricomycetes</taxon>
        <taxon>Agaricomycetidae</taxon>
        <taxon>Agaricales</taxon>
        <taxon>Agaricineae</taxon>
        <taxon>Strophariaceae</taxon>
        <taxon>Psilocybe</taxon>
    </lineage>
</organism>
<reference evidence="2" key="1">
    <citation type="submission" date="2021-02" db="EMBL/GenBank/DDBJ databases">
        <title>Psilocybe cubensis genome.</title>
        <authorList>
            <person name="Mckernan K.J."/>
            <person name="Crawford S."/>
            <person name="Trippe A."/>
            <person name="Kane L.T."/>
            <person name="Mclaughlin S."/>
        </authorList>
    </citation>
    <scope>NUCLEOTIDE SEQUENCE [LARGE SCALE GENOMIC DNA]</scope>
    <source>
        <strain evidence="2">MGC-MH-2018</strain>
    </source>
</reference>
<name>A0A8H7XIX9_PSICU</name>
<feature type="compositionally biased region" description="Acidic residues" evidence="1">
    <location>
        <begin position="43"/>
        <end position="53"/>
    </location>
</feature>
<accession>A0A8H7XIX9</accession>
<sequence>MLETSDFPTLSRVMRVQPLPNEKPATGFSWGDYEDVRVGTDGGENDADGEEEGWGVVTSKRSKRTLPSTSSQSHTQKAPETMTKRQKQNAERNAAKKAQKEESEAARLATLAQYERERERARIAEQLGHKSKGQR</sequence>
<dbReference type="EMBL" id="JAFIQS010000023">
    <property type="protein sequence ID" value="KAG5161906.1"/>
    <property type="molecule type" value="Genomic_DNA"/>
</dbReference>
<feature type="compositionally biased region" description="Basic and acidic residues" evidence="1">
    <location>
        <begin position="88"/>
        <end position="105"/>
    </location>
</feature>
<proteinExistence type="predicted"/>
<gene>
    <name evidence="2" type="ORF">JR316_013194</name>
</gene>
<dbReference type="AlphaFoldDB" id="A0A8H7XIX9"/>
<comment type="caution">
    <text evidence="2">The sequence shown here is derived from an EMBL/GenBank/DDBJ whole genome shotgun (WGS) entry which is preliminary data.</text>
</comment>
<protein>
    <submittedName>
        <fullName evidence="2">Uncharacterized protein</fullName>
    </submittedName>
</protein>
<dbReference type="OrthoDB" id="2564465at2759"/>
<feature type="region of interest" description="Disordered" evidence="1">
    <location>
        <begin position="1"/>
        <end position="106"/>
    </location>
</feature>